<keyword evidence="2" id="KW-1185">Reference proteome</keyword>
<evidence type="ECO:0000313" key="2">
    <source>
        <dbReference type="Proteomes" id="UP000037387"/>
    </source>
</evidence>
<dbReference type="RefSeq" id="WP_053371213.1">
    <property type="nucleotide sequence ID" value="NZ_KQ435293.1"/>
</dbReference>
<evidence type="ECO:0000313" key="1">
    <source>
        <dbReference type="EMBL" id="KON72196.1"/>
    </source>
</evidence>
<organism evidence="1 2">
    <name type="scientific">Cellulosimicrobium cellulans F16</name>
    <dbReference type="NCBI Taxonomy" id="1350482"/>
    <lineage>
        <taxon>Bacteria</taxon>
        <taxon>Bacillati</taxon>
        <taxon>Actinomycetota</taxon>
        <taxon>Actinomycetes</taxon>
        <taxon>Micrococcales</taxon>
        <taxon>Promicromonosporaceae</taxon>
        <taxon>Cellulosimicrobium</taxon>
    </lineage>
</organism>
<name>A0A0M0F4T1_CELCE</name>
<proteinExistence type="predicted"/>
<dbReference type="Pfam" id="PF18934">
    <property type="entry name" value="DUF5682"/>
    <property type="match status" value="1"/>
</dbReference>
<dbReference type="AlphaFoldDB" id="A0A0M0F4T1"/>
<protein>
    <submittedName>
        <fullName evidence="1">Uncharacterized protein</fullName>
    </submittedName>
</protein>
<gene>
    <name evidence="1" type="ORF">M768_14600</name>
</gene>
<sequence>MAVGLRTAWDAAPPRLRQAAQDLAALRERDGVHLFGVRHHSPACAVAVAALIEEVRPAVVLVEGPEEYTRLLPALLDERTVPPVAVLSLAGDPADAAGGGAHGAGFYPLARYSPEWVALRAGHALGAQLAFVDSPWAARGPGEDDEHDDPTARTVLAERHLAHSRTVARLAERLGCRDHDELWDHLFEARDTARLRDWRELTDDVFAWAALARLDYEDEVLLADGSLDREARMSARVAEHAARAEGPVVVVTGAFHTLALVEALTGSEHGEAVVARRPEGGYGDLADAPAWLVRYDDERLDALRGYGAGMPTPGYYDRLWAAHHDAGGPAGAANGVLVDVGRGASARGALVSVAQSQAAVEHAHRLAALRERPWPCRTDLLDAITSCYVKDADDLDAAGDRPLGLAVAEVFAGRALGDVPPGGAAPPLVEEARSRARALRLDVSDSVPRTVRLDARRRAAHRDRRRFLALCAFLDLGFARRVSGPDHVAGRGLGLVLEEWEYAWTPLVEARLVELSHRGATLEAVAVALLDDARDRAREERSSDAVARLVAQCVVVGLPDRLPPLVALVRSMLDVDPSLASVVAGMRRLVGLWRARAELELGEHAEALLDLAEQGLATAAYLVPDLAAADEATQDDALTSLVALRSLVRDLRDAGRDGTGSAAESVARALAHVREDDDASPAVRGALTAFAAVDDELDDEPGGDGLVTRVRAHLAPGADPVAATAFLAGVMRAAPDLLLHTPEMFDAVDDGLRGLDEDAFRAVLPDLRRAFTWLRPTETHRLAERVAARTGTSAAALDRHVDVTEDDLRAGLLVERELVAVLERDGLGAWVGGGAS</sequence>
<comment type="caution">
    <text evidence="1">The sequence shown here is derived from an EMBL/GenBank/DDBJ whole genome shotgun (WGS) entry which is preliminary data.</text>
</comment>
<dbReference type="EMBL" id="ATNL01000012">
    <property type="protein sequence ID" value="KON72196.1"/>
    <property type="molecule type" value="Genomic_DNA"/>
</dbReference>
<reference evidence="1 2" key="1">
    <citation type="journal article" date="2015" name="Sci. Rep.">
        <title>Functional and structural properties of a novel cellulosome-like multienzyme complex: efficient glycoside hydrolysis of water-insoluble 7-xylosyl-10-deacetylpaclitaxel.</title>
        <authorList>
            <person name="Dou T.Y."/>
            <person name="Luan H.W."/>
            <person name="Ge G.B."/>
            <person name="Dong M.M."/>
            <person name="Zou H.F."/>
            <person name="He Y.Q."/>
            <person name="Cui P."/>
            <person name="Wang J.Y."/>
            <person name="Hao D.C."/>
            <person name="Yang S.L."/>
            <person name="Yang L."/>
        </authorList>
    </citation>
    <scope>NUCLEOTIDE SEQUENCE [LARGE SCALE GENOMIC DNA]</scope>
    <source>
        <strain evidence="1 2">F16</strain>
    </source>
</reference>
<accession>A0A0M0F4T1</accession>
<dbReference type="Proteomes" id="UP000037387">
    <property type="component" value="Unassembled WGS sequence"/>
</dbReference>
<dbReference type="PATRIC" id="fig|1350482.3.peg.3255"/>
<dbReference type="InterPro" id="IPR043737">
    <property type="entry name" value="DUF5682"/>
</dbReference>